<dbReference type="InterPro" id="IPR050493">
    <property type="entry name" value="FAD-dep_Monooxygenase_BioMet"/>
</dbReference>
<dbReference type="PANTHER" id="PTHR13789:SF314">
    <property type="entry name" value="FAD-BINDING DOMAIN-CONTAINING PROTEIN"/>
    <property type="match status" value="1"/>
</dbReference>
<dbReference type="SUPFAM" id="SSF51905">
    <property type="entry name" value="FAD/NAD(P)-binding domain"/>
    <property type="match status" value="1"/>
</dbReference>
<comment type="similarity">
    <text evidence="1">Belongs to the paxM FAD-dependent monooxygenase family.</text>
</comment>
<name>A0A7U2N0P3_ASPFN</name>
<proteinExistence type="inferred from homology"/>
<evidence type="ECO:0000313" key="8">
    <source>
        <dbReference type="Proteomes" id="UP000596276"/>
    </source>
</evidence>
<gene>
    <name evidence="7" type="ORF">F9C07_2287846</name>
</gene>
<keyword evidence="8" id="KW-1185">Reference proteome</keyword>
<keyword evidence="4" id="KW-0560">Oxidoreductase</keyword>
<dbReference type="VEuPathDB" id="FungiDB:F9C07_2287846"/>
<sequence>MPIQLVYGKWESRVEKWTSRGFHELGETEKIFFMRRCDSDLMSFLFFLSQLIMTTTSTPFQIVIVGGGIAGLTAAIALRGPSRKIIVLEQSRLNKEIGAMISLQPNATKIVYKTWGLGKELSTSRSMVDQGFRVYSTEGELVNEVPLTTKTEYGASRVLWHRKDLHDALKRAVLSPSTVAGDLVEIRVSSRVVRCDPWGGVVTLESGEEIRGDIIIGADGIHSNLRKVVVEDGPTPMPTGLSAYRLMIPSNVLETEEKEFCDKIDPRAPFTSMVVAHDCRLIMGPGREGDVFGIVALVPDERMNEDPNATQSWVSEGKLDKLMETFSEFPRWITDIFKHSPDIGLWQLRDIEPLSTWHRGRLFLIGDAAHAMLPTQGQGASQAIEDSEALGAFFKEIMEPPSLEQITRLFADTFQSRYARASLIQGYSRQAARPGTVKQEKTVIMKPDEFMAFNSMYNGAKEWLRSERSLAGLA</sequence>
<dbReference type="VEuPathDB" id="FungiDB:AFLA_013030"/>
<feature type="domain" description="FAD-binding" evidence="6">
    <location>
        <begin position="61"/>
        <end position="392"/>
    </location>
</feature>
<dbReference type="InterPro" id="IPR002938">
    <property type="entry name" value="FAD-bd"/>
</dbReference>
<keyword evidence="5" id="KW-0503">Monooxygenase</keyword>
<dbReference type="EMBL" id="CP044616">
    <property type="protein sequence ID" value="QRD93378.1"/>
    <property type="molecule type" value="Genomic_DNA"/>
</dbReference>
<dbReference type="GO" id="GO:0004497">
    <property type="term" value="F:monooxygenase activity"/>
    <property type="evidence" value="ECO:0007669"/>
    <property type="project" value="UniProtKB-KW"/>
</dbReference>
<dbReference type="AlphaFoldDB" id="A0A7U2N0P3"/>
<dbReference type="PANTHER" id="PTHR13789">
    <property type="entry name" value="MONOOXYGENASE"/>
    <property type="match status" value="1"/>
</dbReference>
<keyword evidence="2" id="KW-0285">Flavoprotein</keyword>
<evidence type="ECO:0000256" key="3">
    <source>
        <dbReference type="ARBA" id="ARBA00022827"/>
    </source>
</evidence>
<evidence type="ECO:0000256" key="2">
    <source>
        <dbReference type="ARBA" id="ARBA00022630"/>
    </source>
</evidence>
<dbReference type="Gene3D" id="3.50.50.60">
    <property type="entry name" value="FAD/NAD(P)-binding domain"/>
    <property type="match status" value="1"/>
</dbReference>
<evidence type="ECO:0000256" key="4">
    <source>
        <dbReference type="ARBA" id="ARBA00023002"/>
    </source>
</evidence>
<dbReference type="Proteomes" id="UP000596276">
    <property type="component" value="Chromosome 8"/>
</dbReference>
<evidence type="ECO:0000313" key="7">
    <source>
        <dbReference type="EMBL" id="QRD93378.1"/>
    </source>
</evidence>
<dbReference type="SUPFAM" id="SSF54373">
    <property type="entry name" value="FAD-linked reductases, C-terminal domain"/>
    <property type="match status" value="1"/>
</dbReference>
<protein>
    <submittedName>
        <fullName evidence="7">Zeaxanthin epoxidase</fullName>
    </submittedName>
</protein>
<dbReference type="GO" id="GO:0071949">
    <property type="term" value="F:FAD binding"/>
    <property type="evidence" value="ECO:0007669"/>
    <property type="project" value="InterPro"/>
</dbReference>
<keyword evidence="3" id="KW-0274">FAD</keyword>
<evidence type="ECO:0000256" key="5">
    <source>
        <dbReference type="ARBA" id="ARBA00023033"/>
    </source>
</evidence>
<dbReference type="InterPro" id="IPR036188">
    <property type="entry name" value="FAD/NAD-bd_sf"/>
</dbReference>
<evidence type="ECO:0000259" key="6">
    <source>
        <dbReference type="Pfam" id="PF01494"/>
    </source>
</evidence>
<reference evidence="8" key="1">
    <citation type="journal article" date="2021" name="G3 (Bethesda)">
        <title>Chromosome assembled and annotated genome sequence of Aspergillus flavus NRRL 3357.</title>
        <authorList>
            <person name="Skerker J.M."/>
            <person name="Pianalto K.M."/>
            <person name="Mondo S.J."/>
            <person name="Yang K."/>
            <person name="Arkin A.P."/>
            <person name="Keller N.P."/>
            <person name="Grigoriev I.V."/>
            <person name="Louise Glass N.L."/>
        </authorList>
    </citation>
    <scope>NUCLEOTIDE SEQUENCE [LARGE SCALE GENOMIC DNA]</scope>
    <source>
        <strain evidence="8">ATCC 200026 / FGSC A1120 / IAM 13836 / NRRL 3357 / JCM 12722 / SRRC 167</strain>
    </source>
</reference>
<dbReference type="PRINTS" id="PR00420">
    <property type="entry name" value="RNGMNOXGNASE"/>
</dbReference>
<organism evidence="7 8">
    <name type="scientific">Aspergillus flavus (strain ATCC 200026 / FGSC A1120 / IAM 13836 / NRRL 3357 / JCM 12722 / SRRC 167)</name>
    <dbReference type="NCBI Taxonomy" id="332952"/>
    <lineage>
        <taxon>Eukaryota</taxon>
        <taxon>Fungi</taxon>
        <taxon>Dikarya</taxon>
        <taxon>Ascomycota</taxon>
        <taxon>Pezizomycotina</taxon>
        <taxon>Eurotiomycetes</taxon>
        <taxon>Eurotiomycetidae</taxon>
        <taxon>Eurotiales</taxon>
        <taxon>Aspergillaceae</taxon>
        <taxon>Aspergillus</taxon>
        <taxon>Aspergillus subgen. Circumdati</taxon>
    </lineage>
</organism>
<dbReference type="Pfam" id="PF01494">
    <property type="entry name" value="FAD_binding_3"/>
    <property type="match status" value="1"/>
</dbReference>
<evidence type="ECO:0000256" key="1">
    <source>
        <dbReference type="ARBA" id="ARBA00007992"/>
    </source>
</evidence>
<accession>A0A7U2N0P3</accession>